<gene>
    <name evidence="2" type="ORF">Tasa_004_074</name>
</gene>
<protein>
    <recommendedName>
        <fullName evidence="4">DUF3465 domain-containing protein</fullName>
    </recommendedName>
</protein>
<evidence type="ECO:0000313" key="2">
    <source>
        <dbReference type="EMBL" id="GAN53009.1"/>
    </source>
</evidence>
<dbReference type="AlphaFoldDB" id="A0A0D6MH84"/>
<dbReference type="OrthoDB" id="7268072at2"/>
<evidence type="ECO:0000256" key="1">
    <source>
        <dbReference type="SAM" id="SignalP"/>
    </source>
</evidence>
<dbReference type="Proteomes" id="UP000032679">
    <property type="component" value="Unassembled WGS sequence"/>
</dbReference>
<keyword evidence="3" id="KW-1185">Reference proteome</keyword>
<keyword evidence="1" id="KW-0732">Signal</keyword>
<evidence type="ECO:0000313" key="3">
    <source>
        <dbReference type="Proteomes" id="UP000032679"/>
    </source>
</evidence>
<reference evidence="2 3" key="1">
    <citation type="submission" date="2012-10" db="EMBL/GenBank/DDBJ databases">
        <title>Genome sequencing of Tanticharoenia sakaeratensis NBRC 103193.</title>
        <authorList>
            <person name="Azuma Y."/>
            <person name="Hadano H."/>
            <person name="Hirakawa H."/>
            <person name="Matsushita K."/>
        </authorList>
    </citation>
    <scope>NUCLEOTIDE SEQUENCE [LARGE SCALE GENOMIC DNA]</scope>
    <source>
        <strain evidence="2 3">NBRC 103193</strain>
    </source>
</reference>
<organism evidence="2 3">
    <name type="scientific">Tanticharoenia sakaeratensis NBRC 103193</name>
    <dbReference type="NCBI Taxonomy" id="1231623"/>
    <lineage>
        <taxon>Bacteria</taxon>
        <taxon>Pseudomonadati</taxon>
        <taxon>Pseudomonadota</taxon>
        <taxon>Alphaproteobacteria</taxon>
        <taxon>Acetobacterales</taxon>
        <taxon>Acetobacteraceae</taxon>
        <taxon>Tanticharoenia</taxon>
    </lineage>
</organism>
<dbReference type="EMBL" id="BALE01000004">
    <property type="protein sequence ID" value="GAN53009.1"/>
    <property type="molecule type" value="Genomic_DNA"/>
</dbReference>
<accession>A0A0D6MH84</accession>
<name>A0A0D6MH84_9PROT</name>
<dbReference type="RefSeq" id="WP_053053610.1">
    <property type="nucleotide sequence ID" value="NZ_BALE01000004.1"/>
</dbReference>
<feature type="signal peptide" evidence="1">
    <location>
        <begin position="1"/>
        <end position="25"/>
    </location>
</feature>
<feature type="chain" id="PRO_5002308021" description="DUF3465 domain-containing protein" evidence="1">
    <location>
        <begin position="26"/>
        <end position="155"/>
    </location>
</feature>
<sequence length="155" mass="17255">MSRFVCLRGSSVGVIGLLLSGIACAQTQPVPSSCDDQKFLGDQQAFEAGGDHALDLPEHVCGTVTRVSRQRTTRSGLHGYFMVDVGQNQWVRIVSDLDEMDAPAWPWVHKGDKAEIVGRYYYDNRRSQGIDWTHHGTGREWSIPGYVVVNGTKYQ</sequence>
<comment type="caution">
    <text evidence="2">The sequence shown here is derived from an EMBL/GenBank/DDBJ whole genome shotgun (WGS) entry which is preliminary data.</text>
</comment>
<dbReference type="STRING" id="1231623.Tasa_004_074"/>
<dbReference type="PROSITE" id="PS51257">
    <property type="entry name" value="PROKAR_LIPOPROTEIN"/>
    <property type="match status" value="1"/>
</dbReference>
<proteinExistence type="predicted"/>
<evidence type="ECO:0008006" key="4">
    <source>
        <dbReference type="Google" id="ProtNLM"/>
    </source>
</evidence>